<dbReference type="OrthoDB" id="4473401at2759"/>
<name>A0A8C5R0H4_9ANUR</name>
<organism evidence="2 3">
    <name type="scientific">Leptobrachium leishanense</name>
    <name type="common">Leishan spiny toad</name>
    <dbReference type="NCBI Taxonomy" id="445787"/>
    <lineage>
        <taxon>Eukaryota</taxon>
        <taxon>Metazoa</taxon>
        <taxon>Chordata</taxon>
        <taxon>Craniata</taxon>
        <taxon>Vertebrata</taxon>
        <taxon>Euteleostomi</taxon>
        <taxon>Amphibia</taxon>
        <taxon>Batrachia</taxon>
        <taxon>Anura</taxon>
        <taxon>Pelobatoidea</taxon>
        <taxon>Megophryidae</taxon>
        <taxon>Leptobrachium</taxon>
    </lineage>
</organism>
<dbReference type="GO" id="GO:0005576">
    <property type="term" value="C:extracellular region"/>
    <property type="evidence" value="ECO:0007669"/>
    <property type="project" value="InterPro"/>
</dbReference>
<keyword evidence="3" id="KW-1185">Reference proteome</keyword>
<evidence type="ECO:0000259" key="1">
    <source>
        <dbReference type="PROSITE" id="PS51390"/>
    </source>
</evidence>
<reference evidence="2" key="1">
    <citation type="submission" date="2025-08" db="UniProtKB">
        <authorList>
            <consortium name="Ensembl"/>
        </authorList>
    </citation>
    <scope>IDENTIFICATION</scope>
</reference>
<dbReference type="PROSITE" id="PS51390">
    <property type="entry name" value="WAP"/>
    <property type="match status" value="1"/>
</dbReference>
<dbReference type="InterPro" id="IPR036645">
    <property type="entry name" value="Elafin-like_sf"/>
</dbReference>
<dbReference type="SMART" id="SM00217">
    <property type="entry name" value="WAP"/>
    <property type="match status" value="1"/>
</dbReference>
<dbReference type="Gene3D" id="4.10.75.10">
    <property type="entry name" value="Elafin-like"/>
    <property type="match status" value="1"/>
</dbReference>
<dbReference type="Ensembl" id="ENSLLET00000047734.1">
    <property type="protein sequence ID" value="ENSLLEP00000045902.1"/>
    <property type="gene ID" value="ENSLLEG00000029122.1"/>
</dbReference>
<accession>A0A8C5R0H4</accession>
<dbReference type="Proteomes" id="UP000694569">
    <property type="component" value="Unplaced"/>
</dbReference>
<dbReference type="GeneTree" id="ENSGT01010000228647"/>
<dbReference type="SUPFAM" id="SSF57256">
    <property type="entry name" value="Elafin-like"/>
    <property type="match status" value="1"/>
</dbReference>
<sequence>MALLDIFRFRRAIKKEGSCPTPEMWCGPPPFPPECESDSDCSRKQKCCTIYCTQKCVNPVKGNVLPVCPDLPGTQRSED</sequence>
<evidence type="ECO:0000313" key="2">
    <source>
        <dbReference type="Ensembl" id="ENSLLEP00000045902.1"/>
    </source>
</evidence>
<dbReference type="AlphaFoldDB" id="A0A8C5R0H4"/>
<dbReference type="PRINTS" id="PR00003">
    <property type="entry name" value="4DISULPHCORE"/>
</dbReference>
<protein>
    <recommendedName>
        <fullName evidence="1">WAP domain-containing protein</fullName>
    </recommendedName>
</protein>
<feature type="domain" description="WAP" evidence="1">
    <location>
        <begin position="12"/>
        <end position="60"/>
    </location>
</feature>
<evidence type="ECO:0000313" key="3">
    <source>
        <dbReference type="Proteomes" id="UP000694569"/>
    </source>
</evidence>
<dbReference type="GO" id="GO:0030414">
    <property type="term" value="F:peptidase inhibitor activity"/>
    <property type="evidence" value="ECO:0007669"/>
    <property type="project" value="InterPro"/>
</dbReference>
<dbReference type="InterPro" id="IPR008197">
    <property type="entry name" value="WAP_dom"/>
</dbReference>
<reference evidence="2" key="2">
    <citation type="submission" date="2025-09" db="UniProtKB">
        <authorList>
            <consortium name="Ensembl"/>
        </authorList>
    </citation>
    <scope>IDENTIFICATION</scope>
</reference>
<dbReference type="Pfam" id="PF00095">
    <property type="entry name" value="WAP"/>
    <property type="match status" value="1"/>
</dbReference>
<proteinExistence type="predicted"/>